<dbReference type="PANTHER" id="PTHR12046">
    <property type="entry name" value="HISTONE ACETYLTRANSFERASE TYPE B CATALYTIC SUBUNIT"/>
    <property type="match status" value="1"/>
</dbReference>
<evidence type="ECO:0000256" key="7">
    <source>
        <dbReference type="ARBA" id="ARBA00023315"/>
    </source>
</evidence>
<dbReference type="GO" id="GO:0000781">
    <property type="term" value="C:chromosome, telomeric region"/>
    <property type="evidence" value="ECO:0007669"/>
    <property type="project" value="GOC"/>
</dbReference>
<feature type="domain" description="Histone acetyl transferase HAT1 N-terminal" evidence="14">
    <location>
        <begin position="5"/>
        <end position="210"/>
    </location>
</feature>
<gene>
    <name evidence="15" type="ORF">BZ3500_MVSOF-1268-A1-R1_CHR4-3G07342</name>
</gene>
<dbReference type="GO" id="GO:0042393">
    <property type="term" value="F:histone binding"/>
    <property type="evidence" value="ECO:0007669"/>
    <property type="project" value="InterPro"/>
</dbReference>
<feature type="region of interest" description="Disordered" evidence="13">
    <location>
        <begin position="132"/>
        <end position="159"/>
    </location>
</feature>
<keyword evidence="16" id="KW-1185">Reference proteome</keyword>
<feature type="active site" description="Proton donor/acceptor" evidence="10">
    <location>
        <position position="296"/>
    </location>
</feature>
<dbReference type="InterPro" id="IPR013523">
    <property type="entry name" value="Hist_AcTrfase_HAT1_C"/>
</dbReference>
<evidence type="ECO:0000256" key="9">
    <source>
        <dbReference type="PIRNR" id="PIRNR038084"/>
    </source>
</evidence>
<dbReference type="Proteomes" id="UP000249723">
    <property type="component" value="Unassembled WGS sequence"/>
</dbReference>
<evidence type="ECO:0000256" key="1">
    <source>
        <dbReference type="ARBA" id="ARBA00004123"/>
    </source>
</evidence>
<dbReference type="EMBL" id="FMWP01000093">
    <property type="protein sequence ID" value="SCZ97657.1"/>
    <property type="molecule type" value="Genomic_DNA"/>
</dbReference>
<name>A0A2X0KWX4_9BASI</name>
<proteinExistence type="inferred from homology"/>
<comment type="subcellular location">
    <subcellularLocation>
        <location evidence="9">Cytoplasm</location>
    </subcellularLocation>
    <subcellularLocation>
        <location evidence="1 9">Nucleus</location>
    </subcellularLocation>
</comment>
<dbReference type="STRING" id="289078.A0A2X0KWX4"/>
<dbReference type="SUPFAM" id="SSF55729">
    <property type="entry name" value="Acyl-CoA N-acyltransferases (Nat)"/>
    <property type="match status" value="2"/>
</dbReference>
<evidence type="ECO:0000256" key="4">
    <source>
        <dbReference type="ARBA" id="ARBA00021268"/>
    </source>
</evidence>
<dbReference type="Pfam" id="PF10394">
    <property type="entry name" value="Hat1_N"/>
    <property type="match status" value="1"/>
</dbReference>
<dbReference type="Gene3D" id="1.10.10.390">
    <property type="match status" value="1"/>
</dbReference>
<dbReference type="InterPro" id="IPR019467">
    <property type="entry name" value="Hat1_N"/>
</dbReference>
<dbReference type="Gene3D" id="3.40.630.30">
    <property type="match status" value="1"/>
</dbReference>
<evidence type="ECO:0000256" key="8">
    <source>
        <dbReference type="ARBA" id="ARBA00048017"/>
    </source>
</evidence>
<evidence type="ECO:0000259" key="14">
    <source>
        <dbReference type="Pfam" id="PF10394"/>
    </source>
</evidence>
<feature type="site" description="Interaction with histone H4 N-terminus" evidence="12">
    <location>
        <position position="222"/>
    </location>
</feature>
<dbReference type="OrthoDB" id="10253098at2759"/>
<dbReference type="Pfam" id="PF21184">
    <property type="entry name" value="HAT1_C_fung"/>
    <property type="match status" value="1"/>
</dbReference>
<comment type="function">
    <text evidence="9">Catalytic component of the histone acetylase B (HAT-B) complex. Has intrinsic substrate specificity that modifies lysine in recognition sequence GXGKXG. Involved in DNA double-strand break repair.</text>
</comment>
<evidence type="ECO:0000313" key="15">
    <source>
        <dbReference type="EMBL" id="SCZ97657.1"/>
    </source>
</evidence>
<evidence type="ECO:0000313" key="16">
    <source>
        <dbReference type="Proteomes" id="UP000249723"/>
    </source>
</evidence>
<evidence type="ECO:0000256" key="10">
    <source>
        <dbReference type="PIRSR" id="PIRSR038084-1"/>
    </source>
</evidence>
<keyword evidence="7 9" id="KW-0012">Acyltransferase</keyword>
<sequence>MDEEWSSDAIEALQLRLVRAKADVAVLEQGETDLVDDFHPTFVYPIFGQEETIFGYRNLEIQLHFSSGALKQYLHVDYSSKFPSTTTVSADDPEKTLYEFIPPTYSKDEATFHSIVEADSTEFKPLGNKIGAFREKSEEEMEETTGSGKGKGKAKRSGIEVPPRPWKLVEPGDEEEDEEVLYEAYQTNWDTPGFKEYHRRMQIFVLLYIEGAQYIDEEDPRWQFVTLFERRKRRDGSFGYHFVGFVSFYSFFCWPDTKRLRLAQFVMLPPYQGQGHGSALYTLCYNNVLSRPEIIEDPSEIFEDMRDKCDLHTLITSHELDDLSAPLNKPALEVIRKKYKIADRQFYRLIEMLLLLNLDESNAVQVKAFRLTVKRRLFTFNRETLTQLEEQEKKDKLHETYTGVKADYRRITAKFTSAA</sequence>
<dbReference type="GO" id="GO:0005634">
    <property type="term" value="C:nucleus"/>
    <property type="evidence" value="ECO:0007669"/>
    <property type="project" value="UniProtKB-SubCell"/>
</dbReference>
<dbReference type="AlphaFoldDB" id="A0A2X0KWX4"/>
<evidence type="ECO:0000256" key="11">
    <source>
        <dbReference type="PIRSR" id="PIRSR038084-2"/>
    </source>
</evidence>
<feature type="binding site" evidence="11">
    <location>
        <begin position="272"/>
        <end position="278"/>
    </location>
    <ligand>
        <name>acetyl-CoA</name>
        <dbReference type="ChEBI" id="CHEBI:57288"/>
    </ligand>
</feature>
<dbReference type="InterPro" id="IPR017380">
    <property type="entry name" value="Hist_AcTrfase_B-typ_cat-su"/>
</dbReference>
<keyword evidence="9" id="KW-0963">Cytoplasm</keyword>
<protein>
    <recommendedName>
        <fullName evidence="4 9">Histone acetyltransferase type B catalytic subunit</fullName>
        <ecNumber evidence="3 9">2.3.1.48</ecNumber>
    </recommendedName>
</protein>
<keyword evidence="6 9" id="KW-0539">Nucleus</keyword>
<evidence type="ECO:0000256" key="12">
    <source>
        <dbReference type="PIRSR" id="PIRSR038084-3"/>
    </source>
</evidence>
<evidence type="ECO:0000256" key="13">
    <source>
        <dbReference type="SAM" id="MobiDB-lite"/>
    </source>
</evidence>
<comment type="catalytic activity">
    <reaction evidence="8 9">
        <text>L-lysyl-[protein] + acetyl-CoA = N(6)-acetyl-L-lysyl-[protein] + CoA + H(+)</text>
        <dbReference type="Rhea" id="RHEA:45948"/>
        <dbReference type="Rhea" id="RHEA-COMP:9752"/>
        <dbReference type="Rhea" id="RHEA-COMP:10731"/>
        <dbReference type="ChEBI" id="CHEBI:15378"/>
        <dbReference type="ChEBI" id="CHEBI:29969"/>
        <dbReference type="ChEBI" id="CHEBI:57287"/>
        <dbReference type="ChEBI" id="CHEBI:57288"/>
        <dbReference type="ChEBI" id="CHEBI:61930"/>
        <dbReference type="EC" id="2.3.1.48"/>
    </reaction>
</comment>
<comment type="similarity">
    <text evidence="2 9">Belongs to the HAT1 family.</text>
</comment>
<comment type="subunit">
    <text evidence="9">Component of the HAT-B complex composed of at least HAT1 and HAT2. The HAT-B complex binds to histone H4 tail.</text>
</comment>
<dbReference type="GO" id="GO:0005737">
    <property type="term" value="C:cytoplasm"/>
    <property type="evidence" value="ECO:0007669"/>
    <property type="project" value="UniProtKB-SubCell"/>
</dbReference>
<dbReference type="GO" id="GO:0004402">
    <property type="term" value="F:histone acetyltransferase activity"/>
    <property type="evidence" value="ECO:0007669"/>
    <property type="project" value="UniProtKB-UniRule"/>
</dbReference>
<accession>A0A2X0KWX4</accession>
<feature type="region of interest" description="Interaction with histone H4 N-terminus" evidence="11">
    <location>
        <begin position="249"/>
        <end position="251"/>
    </location>
</feature>
<dbReference type="PIRSF" id="PIRSF038084">
    <property type="entry name" value="HAT-B_cat"/>
    <property type="match status" value="1"/>
</dbReference>
<dbReference type="Gene3D" id="3.90.360.10">
    <property type="entry name" value="Histone acetyl transferase 1 (HAT1), N-terminal domain"/>
    <property type="match status" value="1"/>
</dbReference>
<evidence type="ECO:0000256" key="2">
    <source>
        <dbReference type="ARBA" id="ARBA00010543"/>
    </source>
</evidence>
<dbReference type="GO" id="GO:0031509">
    <property type="term" value="P:subtelomeric heterochromatin formation"/>
    <property type="evidence" value="ECO:0007669"/>
    <property type="project" value="InterPro"/>
</dbReference>
<dbReference type="InterPro" id="IPR037113">
    <property type="entry name" value="Hat1_N_sf"/>
</dbReference>
<evidence type="ECO:0000256" key="5">
    <source>
        <dbReference type="ARBA" id="ARBA00022679"/>
    </source>
</evidence>
<evidence type="ECO:0000256" key="3">
    <source>
        <dbReference type="ARBA" id="ARBA00013184"/>
    </source>
</evidence>
<dbReference type="CDD" id="cd04301">
    <property type="entry name" value="NAT_SF"/>
    <property type="match status" value="1"/>
</dbReference>
<evidence type="ECO:0000256" key="6">
    <source>
        <dbReference type="ARBA" id="ARBA00023242"/>
    </source>
</evidence>
<organism evidence="15 16">
    <name type="scientific">Microbotryum saponariae</name>
    <dbReference type="NCBI Taxonomy" id="289078"/>
    <lineage>
        <taxon>Eukaryota</taxon>
        <taxon>Fungi</taxon>
        <taxon>Dikarya</taxon>
        <taxon>Basidiomycota</taxon>
        <taxon>Pucciniomycotina</taxon>
        <taxon>Microbotryomycetes</taxon>
        <taxon>Microbotryales</taxon>
        <taxon>Microbotryaceae</taxon>
        <taxon>Microbotryum</taxon>
    </lineage>
</organism>
<dbReference type="EC" id="2.3.1.48" evidence="3 9"/>
<keyword evidence="5 9" id="KW-0808">Transferase</keyword>
<reference evidence="16" key="1">
    <citation type="submission" date="2016-10" db="EMBL/GenBank/DDBJ databases">
        <authorList>
            <person name="Jeantristanb JTB J.-T."/>
            <person name="Ricardo R."/>
        </authorList>
    </citation>
    <scope>NUCLEOTIDE SEQUENCE [LARGE SCALE GENOMIC DNA]</scope>
</reference>
<dbReference type="InterPro" id="IPR016181">
    <property type="entry name" value="Acyl_CoA_acyltransferase"/>
</dbReference>